<dbReference type="Gene3D" id="3.20.20.70">
    <property type="entry name" value="Aldolase class I"/>
    <property type="match status" value="1"/>
</dbReference>
<dbReference type="Pfam" id="PF02581">
    <property type="entry name" value="TMP-TENI"/>
    <property type="match status" value="1"/>
</dbReference>
<organism evidence="2 3">
    <name type="scientific">Microvirga puerhi</name>
    <dbReference type="NCBI Taxonomy" id="2876078"/>
    <lineage>
        <taxon>Bacteria</taxon>
        <taxon>Pseudomonadati</taxon>
        <taxon>Pseudomonadota</taxon>
        <taxon>Alphaproteobacteria</taxon>
        <taxon>Hyphomicrobiales</taxon>
        <taxon>Methylobacteriaceae</taxon>
        <taxon>Microvirga</taxon>
    </lineage>
</organism>
<comment type="caution">
    <text evidence="2">The sequence shown here is derived from an EMBL/GenBank/DDBJ whole genome shotgun (WGS) entry which is preliminary data.</text>
</comment>
<dbReference type="EMBL" id="JAIRBM010000009">
    <property type="protein sequence ID" value="MBZ6077311.1"/>
    <property type="molecule type" value="Genomic_DNA"/>
</dbReference>
<dbReference type="SUPFAM" id="SSF51391">
    <property type="entry name" value="Thiamin phosphate synthase"/>
    <property type="match status" value="1"/>
</dbReference>
<evidence type="ECO:0000313" key="2">
    <source>
        <dbReference type="EMBL" id="MBZ6077311.1"/>
    </source>
</evidence>
<name>A0ABS7VQ89_9HYPH</name>
<dbReference type="InterPro" id="IPR036206">
    <property type="entry name" value="ThiamineP_synth_sf"/>
</dbReference>
<accession>A0ABS7VQ89</accession>
<gene>
    <name evidence="2" type="ORF">K9B37_13600</name>
</gene>
<dbReference type="InterPro" id="IPR022998">
    <property type="entry name" value="ThiamineP_synth_TenI"/>
</dbReference>
<dbReference type="CDD" id="cd00564">
    <property type="entry name" value="TMP_TenI"/>
    <property type="match status" value="1"/>
</dbReference>
<dbReference type="InterPro" id="IPR013785">
    <property type="entry name" value="Aldolase_TIM"/>
</dbReference>
<evidence type="ECO:0000313" key="3">
    <source>
        <dbReference type="Proteomes" id="UP000704176"/>
    </source>
</evidence>
<dbReference type="RefSeq" id="WP_224313634.1">
    <property type="nucleotide sequence ID" value="NZ_JAIRBM010000009.1"/>
</dbReference>
<evidence type="ECO:0000259" key="1">
    <source>
        <dbReference type="Pfam" id="PF02581"/>
    </source>
</evidence>
<sequence>MAEPVARLYLVTPVLTDASFAPRLVEACAGQDVAAVLLRLGPADERSLINLVKALSPPVQEAGAAAIVTVEGEADLAAIAARGGADGIHVSGNPARIRDLRERLKSERALGAGGLRTKDDAMSMGEAGVDYLMFGEPRPDGSLPALDSVVDRASWWAEIFETPCVAYAPTLEAVRTLLATGAEFIALGDAVWSHPEGPAKAVAAAAKIVGEQEALP</sequence>
<protein>
    <submittedName>
        <fullName evidence="2">Thiamine phosphate synthase</fullName>
    </submittedName>
</protein>
<proteinExistence type="predicted"/>
<dbReference type="Proteomes" id="UP000704176">
    <property type="component" value="Unassembled WGS sequence"/>
</dbReference>
<feature type="domain" description="Thiamine phosphate synthase/TenI" evidence="1">
    <location>
        <begin position="8"/>
        <end position="190"/>
    </location>
</feature>
<keyword evidence="3" id="KW-1185">Reference proteome</keyword>
<reference evidence="2 3" key="1">
    <citation type="submission" date="2021-09" db="EMBL/GenBank/DDBJ databases">
        <title>The complete genome sequence of a new microorganism.</title>
        <authorList>
            <person name="Zi Z."/>
        </authorList>
    </citation>
    <scope>NUCLEOTIDE SEQUENCE [LARGE SCALE GENOMIC DNA]</scope>
    <source>
        <strain evidence="2 3">WGZ8</strain>
    </source>
</reference>